<name>A0ACC8XA95_9FIRM</name>
<reference evidence="1" key="1">
    <citation type="submission" date="2016-08" db="EMBL/GenBank/DDBJ databases">
        <authorList>
            <person name="Ngugi D.K."/>
            <person name="Miyake S."/>
            <person name="Stingl U."/>
        </authorList>
    </citation>
    <scope>NUCLEOTIDE SEQUENCE</scope>
    <source>
        <strain evidence="1">SCG-B11WGA-EpuloA1</strain>
    </source>
</reference>
<evidence type="ECO:0000313" key="2">
    <source>
        <dbReference type="Proteomes" id="UP000188605"/>
    </source>
</evidence>
<dbReference type="EMBL" id="LJDB01000073">
    <property type="protein sequence ID" value="ONI39056.1"/>
    <property type="molecule type" value="Genomic_DNA"/>
</dbReference>
<comment type="caution">
    <text evidence="1">The sequence shown here is derived from an EMBL/GenBank/DDBJ whole genome shotgun (WGS) entry which is preliminary data.</text>
</comment>
<proteinExistence type="predicted"/>
<accession>A0ACC8XA95</accession>
<organism evidence="1 2">
    <name type="scientific">Candidatus Epulonipiscium fishelsonii</name>
    <dbReference type="NCBI Taxonomy" id="77094"/>
    <lineage>
        <taxon>Bacteria</taxon>
        <taxon>Bacillati</taxon>
        <taxon>Bacillota</taxon>
        <taxon>Clostridia</taxon>
        <taxon>Lachnospirales</taxon>
        <taxon>Lachnospiraceae</taxon>
        <taxon>Candidatus Epulonipiscium</taxon>
    </lineage>
</organism>
<keyword evidence="2" id="KW-1185">Reference proteome</keyword>
<evidence type="ECO:0000313" key="1">
    <source>
        <dbReference type="EMBL" id="ONI39056.1"/>
    </source>
</evidence>
<dbReference type="Proteomes" id="UP000188605">
    <property type="component" value="Unassembled WGS sequence"/>
</dbReference>
<protein>
    <submittedName>
        <fullName evidence="1">DeoR family transcriptional regulator</fullName>
    </submittedName>
</protein>
<gene>
    <name evidence="1" type="ORF">AN396_09290</name>
</gene>
<sequence>MLGLERRNEILKKLQEEKKVVVGDLSKLYSVSEETIRRDLDKLDKEGLCIKSYGGALLSDATYNDMPTNVRKKSNAKVKKIIANLVAELIEDGDYIMLDASSTSGFIAKAIQYKENLTVLTNSVEILLELADVSGWNIISTGGKLQEGYLALTGPRTLETLDKYKIKKSILSCKGFSIDDGMMESNEDFACIKEKMITIGKQVILAIDSSKFDKAGFIKYGSLDMIDIVVTDKKPDVRFMDLFSEHKIECIYPK</sequence>